<name>A0A9P4NL67_9PEZI</name>
<protein>
    <recommendedName>
        <fullName evidence="4">SMP domain-containing protein</fullName>
    </recommendedName>
</protein>
<evidence type="ECO:0000313" key="3">
    <source>
        <dbReference type="Proteomes" id="UP000800235"/>
    </source>
</evidence>
<evidence type="ECO:0000313" key="2">
    <source>
        <dbReference type="EMBL" id="KAF2426583.1"/>
    </source>
</evidence>
<keyword evidence="3" id="KW-1185">Reference proteome</keyword>
<organism evidence="2 3">
    <name type="scientific">Tothia fuscella</name>
    <dbReference type="NCBI Taxonomy" id="1048955"/>
    <lineage>
        <taxon>Eukaryota</taxon>
        <taxon>Fungi</taxon>
        <taxon>Dikarya</taxon>
        <taxon>Ascomycota</taxon>
        <taxon>Pezizomycotina</taxon>
        <taxon>Dothideomycetes</taxon>
        <taxon>Pleosporomycetidae</taxon>
        <taxon>Venturiales</taxon>
        <taxon>Cylindrosympodiaceae</taxon>
        <taxon>Tothia</taxon>
    </lineage>
</organism>
<feature type="compositionally biased region" description="Low complexity" evidence="1">
    <location>
        <begin position="1"/>
        <end position="11"/>
    </location>
</feature>
<reference evidence="2" key="1">
    <citation type="journal article" date="2020" name="Stud. Mycol.">
        <title>101 Dothideomycetes genomes: a test case for predicting lifestyles and emergence of pathogens.</title>
        <authorList>
            <person name="Haridas S."/>
            <person name="Albert R."/>
            <person name="Binder M."/>
            <person name="Bloem J."/>
            <person name="Labutti K."/>
            <person name="Salamov A."/>
            <person name="Andreopoulos B."/>
            <person name="Baker S."/>
            <person name="Barry K."/>
            <person name="Bills G."/>
            <person name="Bluhm B."/>
            <person name="Cannon C."/>
            <person name="Castanera R."/>
            <person name="Culley D."/>
            <person name="Daum C."/>
            <person name="Ezra D."/>
            <person name="Gonzalez J."/>
            <person name="Henrissat B."/>
            <person name="Kuo A."/>
            <person name="Liang C."/>
            <person name="Lipzen A."/>
            <person name="Lutzoni F."/>
            <person name="Magnuson J."/>
            <person name="Mondo S."/>
            <person name="Nolan M."/>
            <person name="Ohm R."/>
            <person name="Pangilinan J."/>
            <person name="Park H.-J."/>
            <person name="Ramirez L."/>
            <person name="Alfaro M."/>
            <person name="Sun H."/>
            <person name="Tritt A."/>
            <person name="Yoshinaga Y."/>
            <person name="Zwiers L.-H."/>
            <person name="Turgeon B."/>
            <person name="Goodwin S."/>
            <person name="Spatafora J."/>
            <person name="Crous P."/>
            <person name="Grigoriev I."/>
        </authorList>
    </citation>
    <scope>NUCLEOTIDE SEQUENCE</scope>
    <source>
        <strain evidence="2">CBS 130266</strain>
    </source>
</reference>
<proteinExistence type="predicted"/>
<evidence type="ECO:0000256" key="1">
    <source>
        <dbReference type="SAM" id="MobiDB-lite"/>
    </source>
</evidence>
<accession>A0A9P4NL67</accession>
<evidence type="ECO:0008006" key="4">
    <source>
        <dbReference type="Google" id="ProtNLM"/>
    </source>
</evidence>
<feature type="region of interest" description="Disordered" evidence="1">
    <location>
        <begin position="1"/>
        <end position="71"/>
    </location>
</feature>
<dbReference type="Proteomes" id="UP000800235">
    <property type="component" value="Unassembled WGS sequence"/>
</dbReference>
<feature type="compositionally biased region" description="Polar residues" evidence="1">
    <location>
        <begin position="56"/>
        <end position="71"/>
    </location>
</feature>
<comment type="caution">
    <text evidence="2">The sequence shown here is derived from an EMBL/GenBank/DDBJ whole genome shotgun (WGS) entry which is preliminary data.</text>
</comment>
<feature type="compositionally biased region" description="Gly residues" evidence="1">
    <location>
        <begin position="12"/>
        <end position="22"/>
    </location>
</feature>
<dbReference type="OrthoDB" id="5988651at2759"/>
<gene>
    <name evidence="2" type="ORF">EJ08DRAFT_699878</name>
</gene>
<feature type="compositionally biased region" description="Polar residues" evidence="1">
    <location>
        <begin position="26"/>
        <end position="40"/>
    </location>
</feature>
<dbReference type="EMBL" id="MU007063">
    <property type="protein sequence ID" value="KAF2426583.1"/>
    <property type="molecule type" value="Genomic_DNA"/>
</dbReference>
<dbReference type="AlphaFoldDB" id="A0A9P4NL67"/>
<sequence>MSSNNNTSKSNSGGGSKSGGNDGSKMTSSDASRVQSTQAKGGNDTGSGSFAARAQSAGTRNDNANTDAGKK</sequence>